<reference evidence="4 5" key="1">
    <citation type="submission" date="2019-03" db="EMBL/GenBank/DDBJ databases">
        <authorList>
            <person name="Gaulin E."/>
            <person name="Dumas B."/>
        </authorList>
    </citation>
    <scope>NUCLEOTIDE SEQUENCE [LARGE SCALE GENOMIC DNA]</scope>
    <source>
        <strain evidence="4">CBS 568.67</strain>
    </source>
</reference>
<dbReference type="CDD" id="cd22936">
    <property type="entry name" value="shulin_C20orf194-like"/>
    <property type="match status" value="1"/>
</dbReference>
<feature type="domain" description="DAAF9" evidence="2">
    <location>
        <begin position="718"/>
        <end position="918"/>
    </location>
</feature>
<reference evidence="3" key="2">
    <citation type="submission" date="2019-06" db="EMBL/GenBank/DDBJ databases">
        <title>Genomics analysis of Aphanomyces spp. identifies a new class of oomycete effector associated with host adaptation.</title>
        <authorList>
            <person name="Gaulin E."/>
        </authorList>
    </citation>
    <scope>NUCLEOTIDE SEQUENCE</scope>
    <source>
        <strain evidence="3">CBS 578.67</strain>
    </source>
</reference>
<evidence type="ECO:0000259" key="1">
    <source>
        <dbReference type="Pfam" id="PF23281"/>
    </source>
</evidence>
<dbReference type="InterPro" id="IPR056498">
    <property type="entry name" value="DAAF9_N"/>
</dbReference>
<dbReference type="OrthoDB" id="72033at2759"/>
<sequence>MQKSAAFTGRDSYARLQQLQGLCEDDGYDALLLVGGADGLFSHGSQAALKYLFLGKSGQELLGEQVIPQQYESLEEVIVLLTRRTVSIFYILDSDSATFLLPFLSCWRNVSEFVATDDMPQDVRELTKIRAFRDMIEPYGTIGVPLNTTVDPKMTAEKWPIIQSFGLDDISSKGFFTMHHNVVNSSTSLTQRMSIVDDYYARRLVTDAQPALQHHFRGFLEKLDHAENPAERATRSEMDVGDDLTSFYEFGTIRHEARGLTKAAHRGAKVLFGTRTSKLLESPSKSITPAQAGVRGFSASHFAVVAEEPLTGLRLARSYFFGTGQCAKRIVDTEALVHPTLEKLDRYDSVPSNAADTRFLIELYLGLLDVHAKIIPAFVREAKKYATGSLDAIVSSVQSLAQQLFSKVELEHADRLSSHVLVNVECLDACGEPTKFQSTPWNQIYLTLTIEAIPSLVVQGDVLGSLVVGDTVLFQRDADSDEHLIVTAAFEYFKTWIQAGQEADFASHVDDVLASDYMLDQVVRIGREIGERIAHASVLVPCSPMPVLFGQVRTLWIATKGFVLKSPHFQPLIVSFPSDVQALRILSTPHEELLLLVVDFAHPTRNPVVASLPCTPTSVASIALPLVAGSRMQESLLSVLDTWKQSATTHDIPFIKPATDDLEAIPQGFQVGCDALLDRDSQESVKARFFPQWFISKAMSQVSAWTKPKSTAKLVVPVSIFVGLPGSDARLLASTLCDVSAGNNEWHHVVVDTRELPQDADTAQLIPKRLNAALDAIQDQDNSTREHRPRILLTVVGYVDPIAICAAVKRADKLKLSTVTTVVSGLTVFQPDTANPYPKLWDQLTAGFVTAVILTHTQELSKTGLHRLRTRVDAANPFADVLCLRSNGLDGDLASLLAIDLFETSERQQYRRVHFPKWETSPSTYVMAPSHAMSAVRFEMQLSVDRARFLACIQRGLCPHTTLKAIAPIYPLAPPSTELKGLRLAQALAMEKVQQQSLSEKETAAIPDNIAAIAADCGRVWTIEATLSFTDDTLHAYSYLNTGTKSFLRALPRVSPPSQVCTIAFTGANLRADKLRQLLLQSCPARHQVVPSVRQEISLEEKRQIQAMHVTDPLPEGYMFDGTSYYDYFGGQYEFHPSIQEFVDAYLAKKNDVARRQNNELEVDRLRFEECTRQV</sequence>
<feature type="domain" description="DAAF9 N-terminal" evidence="1">
    <location>
        <begin position="3"/>
        <end position="191"/>
    </location>
</feature>
<evidence type="ECO:0000259" key="2">
    <source>
        <dbReference type="Pfam" id="PF25204"/>
    </source>
</evidence>
<dbReference type="Pfam" id="PF25204">
    <property type="entry name" value="DAAF9_2"/>
    <property type="match status" value="1"/>
</dbReference>
<evidence type="ECO:0000313" key="5">
    <source>
        <dbReference type="Proteomes" id="UP000332933"/>
    </source>
</evidence>
<dbReference type="Pfam" id="PF23281">
    <property type="entry name" value="DAAF9_N"/>
    <property type="match status" value="1"/>
</dbReference>
<dbReference type="EMBL" id="VJMH01000594">
    <property type="protein sequence ID" value="KAF0715370.1"/>
    <property type="molecule type" value="Genomic_DNA"/>
</dbReference>
<gene>
    <name evidence="4" type="primary">Aste57867_3407</name>
    <name evidence="3" type="ORF">As57867_003397</name>
    <name evidence="4" type="ORF">ASTE57867_3407</name>
</gene>
<dbReference type="PANTHER" id="PTHR33664">
    <property type="entry name" value="RCG26366"/>
    <property type="match status" value="1"/>
</dbReference>
<keyword evidence="5" id="KW-1185">Reference proteome</keyword>
<dbReference type="InterPro" id="IPR057478">
    <property type="entry name" value="DAAF9_2"/>
</dbReference>
<dbReference type="AlphaFoldDB" id="A0A485KFE0"/>
<accession>A0A485KFE0</accession>
<dbReference type="InterPro" id="IPR040342">
    <property type="entry name" value="DNAAF9"/>
</dbReference>
<evidence type="ECO:0000313" key="4">
    <source>
        <dbReference type="EMBL" id="VFT80573.1"/>
    </source>
</evidence>
<dbReference type="PANTHER" id="PTHR33664:SF1">
    <property type="entry name" value="DYNEIN AXONEMAL ASSEMBLY FACTOR 9"/>
    <property type="match status" value="1"/>
</dbReference>
<evidence type="ECO:0000313" key="3">
    <source>
        <dbReference type="EMBL" id="KAF0715370.1"/>
    </source>
</evidence>
<protein>
    <submittedName>
        <fullName evidence="4">Aste57867_3407 protein</fullName>
    </submittedName>
</protein>
<name>A0A485KFE0_9STRA</name>
<dbReference type="Proteomes" id="UP000332933">
    <property type="component" value="Unassembled WGS sequence"/>
</dbReference>
<organism evidence="4 5">
    <name type="scientific">Aphanomyces stellatus</name>
    <dbReference type="NCBI Taxonomy" id="120398"/>
    <lineage>
        <taxon>Eukaryota</taxon>
        <taxon>Sar</taxon>
        <taxon>Stramenopiles</taxon>
        <taxon>Oomycota</taxon>
        <taxon>Saprolegniomycetes</taxon>
        <taxon>Saprolegniales</taxon>
        <taxon>Verrucalvaceae</taxon>
        <taxon>Aphanomyces</taxon>
    </lineage>
</organism>
<dbReference type="EMBL" id="CAADRA010000594">
    <property type="protein sequence ID" value="VFT80573.1"/>
    <property type="molecule type" value="Genomic_DNA"/>
</dbReference>
<proteinExistence type="predicted"/>